<sequence>MDSKNKIPRNPLKRRSEALSSRNISARLRTTFWWGWDKSLSVDSK</sequence>
<evidence type="ECO:0000313" key="2">
    <source>
        <dbReference type="Proteomes" id="UP000475249"/>
    </source>
</evidence>
<proteinExistence type="predicted"/>
<comment type="caution">
    <text evidence="1">The sequence shown here is derived from an EMBL/GenBank/DDBJ whole genome shotgun (WGS) entry which is preliminary data.</text>
</comment>
<accession>A0A6L9ED17</accession>
<dbReference type="Proteomes" id="UP000475249">
    <property type="component" value="Unassembled WGS sequence"/>
</dbReference>
<organism evidence="1 2">
    <name type="scientific">Poritiphilus flavus</name>
    <dbReference type="NCBI Taxonomy" id="2697053"/>
    <lineage>
        <taxon>Bacteria</taxon>
        <taxon>Pseudomonadati</taxon>
        <taxon>Bacteroidota</taxon>
        <taxon>Flavobacteriia</taxon>
        <taxon>Flavobacteriales</taxon>
        <taxon>Flavobacteriaceae</taxon>
        <taxon>Poritiphilus</taxon>
    </lineage>
</organism>
<gene>
    <name evidence="1" type="ORF">GTQ38_11520</name>
</gene>
<keyword evidence="2" id="KW-1185">Reference proteome</keyword>
<dbReference type="EMBL" id="WXYO01000005">
    <property type="protein sequence ID" value="NAS12635.1"/>
    <property type="molecule type" value="Genomic_DNA"/>
</dbReference>
<evidence type="ECO:0000313" key="1">
    <source>
        <dbReference type="EMBL" id="NAS12635.1"/>
    </source>
</evidence>
<dbReference type="AlphaFoldDB" id="A0A6L9ED17"/>
<reference evidence="1 2" key="1">
    <citation type="submission" date="2020-01" db="EMBL/GenBank/DDBJ databases">
        <title>Bacteria diversity of Porities sp.</title>
        <authorList>
            <person name="Wang G."/>
        </authorList>
    </citation>
    <scope>NUCLEOTIDE SEQUENCE [LARGE SCALE GENOMIC DNA]</scope>
    <source>
        <strain evidence="1 2">R33</strain>
    </source>
</reference>
<protein>
    <submittedName>
        <fullName evidence="1">Uncharacterized protein</fullName>
    </submittedName>
</protein>
<dbReference type="RefSeq" id="WP_161435667.1">
    <property type="nucleotide sequence ID" value="NZ_WXYO01000005.1"/>
</dbReference>
<name>A0A6L9ED17_9FLAO</name>